<comment type="subcellular location">
    <subcellularLocation>
        <location evidence="2">Nucleus</location>
    </subcellularLocation>
</comment>
<evidence type="ECO:0000259" key="8">
    <source>
        <dbReference type="Pfam" id="PF13359"/>
    </source>
</evidence>
<dbReference type="PANTHER" id="PTHR22930:SF269">
    <property type="entry name" value="NUCLEASE HARBI1-LIKE PROTEIN"/>
    <property type="match status" value="1"/>
</dbReference>
<sequence length="477" mass="54855">MRLVHNQIAIKLYLPIIANRCIMAAVHTRREPLAESLGRKDSSRACLYTLVITFELKSYTTMDVEVAAAICLCAVSYYNFLNIYYKKTILKPWRKRRWWMITMHRSRNRSTMENQFAELVAEPSGQFNNFTRMSLSDFEYLLQKVSPMISKTNTLKREAIPAKIRLAITLRFLASGDNFESLHYLFKVSGSIISRIVPEVCIALNQVLKDQIRIPEDPQSWLQIEKGFRKFPRCIGAIDGKHIVIQSPMLSGSEYYNYKKSFSIVLLALVDSNYNFIFAEIGSQGRISDGGVFRSSQLWQRICSNNLNFPMPRPLPGGRREVPYVFLGDGAFALTAHVMKPYPGSHNEWTPKRIFNKKLSSSRVVVENAFGILASRFRIFRKPILLNPEKTTIIAMTCVLLHNFLRKSRTSSAIYAPSGTVDVYDSNNELVTPGLWRNEIEDTCAIRPLQQIPRRPAQDACQIREEFTTYFFNNQRQ</sequence>
<dbReference type="Proteomes" id="UP000301870">
    <property type="component" value="Chromosome 18"/>
</dbReference>
<evidence type="ECO:0000256" key="1">
    <source>
        <dbReference type="ARBA" id="ARBA00001968"/>
    </source>
</evidence>
<dbReference type="OrthoDB" id="6627079at2759"/>
<dbReference type="GO" id="GO:0016787">
    <property type="term" value="F:hydrolase activity"/>
    <property type="evidence" value="ECO:0007669"/>
    <property type="project" value="UniProtKB-KW"/>
</dbReference>
<evidence type="ECO:0000256" key="4">
    <source>
        <dbReference type="ARBA" id="ARBA00022722"/>
    </source>
</evidence>
<dbReference type="GeneID" id="111354370"/>
<evidence type="ECO:0000313" key="10">
    <source>
        <dbReference type="RefSeq" id="XP_022823574.1"/>
    </source>
</evidence>
<comment type="cofactor">
    <cofactor evidence="1">
        <name>a divalent metal cation</name>
        <dbReference type="ChEBI" id="CHEBI:60240"/>
    </cofactor>
</comment>
<keyword evidence="9" id="KW-1185">Reference proteome</keyword>
<dbReference type="RefSeq" id="XP_022823574.1">
    <property type="nucleotide sequence ID" value="XM_022967806.1"/>
</dbReference>
<dbReference type="PANTHER" id="PTHR22930">
    <property type="match status" value="1"/>
</dbReference>
<evidence type="ECO:0000313" key="9">
    <source>
        <dbReference type="Proteomes" id="UP000301870"/>
    </source>
</evidence>
<reference evidence="10" key="1">
    <citation type="submission" date="2025-08" db="UniProtKB">
        <authorList>
            <consortium name="RefSeq"/>
        </authorList>
    </citation>
    <scope>IDENTIFICATION</scope>
    <source>
        <strain evidence="10">Ishihara</strain>
        <tissue evidence="10">Whole body</tissue>
    </source>
</reference>
<dbReference type="GO" id="GO:0046872">
    <property type="term" value="F:metal ion binding"/>
    <property type="evidence" value="ECO:0007669"/>
    <property type="project" value="UniProtKB-KW"/>
</dbReference>
<protein>
    <submittedName>
        <fullName evidence="10">Protein ANTAGONIST OF LIKE HETEROCHROMATIN PROTEIN 1-like</fullName>
    </submittedName>
</protein>
<dbReference type="AlphaFoldDB" id="A0A9J7IRT7"/>
<evidence type="ECO:0000256" key="6">
    <source>
        <dbReference type="ARBA" id="ARBA00022801"/>
    </source>
</evidence>
<keyword evidence="4" id="KW-0540">Nuclease</keyword>
<feature type="domain" description="DDE Tnp4" evidence="8">
    <location>
        <begin position="238"/>
        <end position="403"/>
    </location>
</feature>
<dbReference type="GO" id="GO:0005634">
    <property type="term" value="C:nucleus"/>
    <property type="evidence" value="ECO:0007669"/>
    <property type="project" value="UniProtKB-SubCell"/>
</dbReference>
<dbReference type="GO" id="GO:0004518">
    <property type="term" value="F:nuclease activity"/>
    <property type="evidence" value="ECO:0007669"/>
    <property type="project" value="UniProtKB-KW"/>
</dbReference>
<keyword evidence="7" id="KW-0539">Nucleus</keyword>
<evidence type="ECO:0000256" key="7">
    <source>
        <dbReference type="ARBA" id="ARBA00023242"/>
    </source>
</evidence>
<organism evidence="9 10">
    <name type="scientific">Spodoptera litura</name>
    <name type="common">Asian cotton leafworm</name>
    <dbReference type="NCBI Taxonomy" id="69820"/>
    <lineage>
        <taxon>Eukaryota</taxon>
        <taxon>Metazoa</taxon>
        <taxon>Ecdysozoa</taxon>
        <taxon>Arthropoda</taxon>
        <taxon>Hexapoda</taxon>
        <taxon>Insecta</taxon>
        <taxon>Pterygota</taxon>
        <taxon>Neoptera</taxon>
        <taxon>Endopterygota</taxon>
        <taxon>Lepidoptera</taxon>
        <taxon>Glossata</taxon>
        <taxon>Ditrysia</taxon>
        <taxon>Noctuoidea</taxon>
        <taxon>Noctuidae</taxon>
        <taxon>Amphipyrinae</taxon>
        <taxon>Spodoptera</taxon>
    </lineage>
</organism>
<evidence type="ECO:0000256" key="3">
    <source>
        <dbReference type="ARBA" id="ARBA00006958"/>
    </source>
</evidence>
<dbReference type="InterPro" id="IPR045249">
    <property type="entry name" value="HARBI1-like"/>
</dbReference>
<keyword evidence="5" id="KW-0479">Metal-binding</keyword>
<proteinExistence type="inferred from homology"/>
<accession>A0A9J7IRT7</accession>
<keyword evidence="6" id="KW-0378">Hydrolase</keyword>
<evidence type="ECO:0000256" key="5">
    <source>
        <dbReference type="ARBA" id="ARBA00022723"/>
    </source>
</evidence>
<evidence type="ECO:0000256" key="2">
    <source>
        <dbReference type="ARBA" id="ARBA00004123"/>
    </source>
</evidence>
<dbReference type="KEGG" id="sliu:111354370"/>
<gene>
    <name evidence="10" type="primary">LOC111354370</name>
</gene>
<name>A0A9J7IRT7_SPOLT</name>
<dbReference type="InterPro" id="IPR027806">
    <property type="entry name" value="HARBI1_dom"/>
</dbReference>
<dbReference type="Pfam" id="PF13359">
    <property type="entry name" value="DDE_Tnp_4"/>
    <property type="match status" value="1"/>
</dbReference>
<comment type="similarity">
    <text evidence="3">Belongs to the HARBI1 family.</text>
</comment>